<comment type="caution">
    <text evidence="8">The sequence shown here is derived from an EMBL/GenBank/DDBJ whole genome shotgun (WGS) entry which is preliminary data.</text>
</comment>
<evidence type="ECO:0000256" key="3">
    <source>
        <dbReference type="ARBA" id="ARBA00022722"/>
    </source>
</evidence>
<evidence type="ECO:0000256" key="2">
    <source>
        <dbReference type="ARBA" id="ARBA00022695"/>
    </source>
</evidence>
<name>A0ABD0XVZ6_9HEMI</name>
<proteinExistence type="predicted"/>
<keyword evidence="9" id="KW-1185">Reference proteome</keyword>
<dbReference type="GO" id="GO:0004519">
    <property type="term" value="F:endonuclease activity"/>
    <property type="evidence" value="ECO:0007669"/>
    <property type="project" value="UniProtKB-KW"/>
</dbReference>
<keyword evidence="2" id="KW-0548">Nucleotidyltransferase</keyword>
<dbReference type="Pfam" id="PF00078">
    <property type="entry name" value="RVT_1"/>
    <property type="match status" value="1"/>
</dbReference>
<dbReference type="GO" id="GO:0016787">
    <property type="term" value="F:hydrolase activity"/>
    <property type="evidence" value="ECO:0007669"/>
    <property type="project" value="UniProtKB-KW"/>
</dbReference>
<accession>A0ABD0XVZ6</accession>
<reference evidence="8 9" key="1">
    <citation type="submission" date="2024-07" db="EMBL/GenBank/DDBJ databases">
        <title>Chromosome-level genome assembly of the water stick insect Ranatra chinensis (Heteroptera: Nepidae).</title>
        <authorList>
            <person name="Liu X."/>
        </authorList>
    </citation>
    <scope>NUCLEOTIDE SEQUENCE [LARGE SCALE GENOMIC DNA]</scope>
    <source>
        <strain evidence="8">Cailab_2021Rc</strain>
        <tissue evidence="8">Muscle</tissue>
    </source>
</reference>
<dbReference type="PROSITE" id="PS50878">
    <property type="entry name" value="RT_POL"/>
    <property type="match status" value="1"/>
</dbReference>
<dbReference type="SUPFAM" id="SSF56672">
    <property type="entry name" value="DNA/RNA polymerases"/>
    <property type="match status" value="1"/>
</dbReference>
<evidence type="ECO:0000313" key="9">
    <source>
        <dbReference type="Proteomes" id="UP001558652"/>
    </source>
</evidence>
<evidence type="ECO:0000313" key="8">
    <source>
        <dbReference type="EMBL" id="KAL1115442.1"/>
    </source>
</evidence>
<dbReference type="InterPro" id="IPR050951">
    <property type="entry name" value="Retrovirus_Pol_polyprotein"/>
</dbReference>
<keyword evidence="1" id="KW-0808">Transferase</keyword>
<evidence type="ECO:0000256" key="4">
    <source>
        <dbReference type="ARBA" id="ARBA00022759"/>
    </source>
</evidence>
<dbReference type="Pfam" id="PF17917">
    <property type="entry name" value="RT_RNaseH"/>
    <property type="match status" value="1"/>
</dbReference>
<dbReference type="AlphaFoldDB" id="A0ABD0XVZ6"/>
<evidence type="ECO:0000256" key="6">
    <source>
        <dbReference type="ARBA" id="ARBA00022918"/>
    </source>
</evidence>
<dbReference type="InterPro" id="IPR041373">
    <property type="entry name" value="RT_RNaseH"/>
</dbReference>
<dbReference type="GO" id="GO:0003964">
    <property type="term" value="F:RNA-directed DNA polymerase activity"/>
    <property type="evidence" value="ECO:0007669"/>
    <property type="project" value="UniProtKB-KW"/>
</dbReference>
<keyword evidence="5" id="KW-0378">Hydrolase</keyword>
<dbReference type="EMBL" id="JBFDAA010000020">
    <property type="protein sequence ID" value="KAL1115442.1"/>
    <property type="molecule type" value="Genomic_DNA"/>
</dbReference>
<dbReference type="Proteomes" id="UP001558652">
    <property type="component" value="Unassembled WGS sequence"/>
</dbReference>
<dbReference type="PANTHER" id="PTHR37984">
    <property type="entry name" value="PROTEIN CBG26694"/>
    <property type="match status" value="1"/>
</dbReference>
<evidence type="ECO:0000256" key="1">
    <source>
        <dbReference type="ARBA" id="ARBA00022679"/>
    </source>
</evidence>
<evidence type="ECO:0000259" key="7">
    <source>
        <dbReference type="PROSITE" id="PS50878"/>
    </source>
</evidence>
<keyword evidence="4" id="KW-0255">Endonuclease</keyword>
<keyword evidence="3" id="KW-0540">Nuclease</keyword>
<sequence>MDEFLEGLDPNAIQVYMDDIIVFSKSEAEHCTHLGQLLKRLREFGLKASEEKSSFFQAELKFMGHTVSASGVSANREKVEAVKSLPVPKEVKSFQGMVGYYRKFIPNLADRLAPWTRLLRKGVKFVVTADMIEEFNRIKEALTNAETRYPAIERELLGVVWGVQQFRPYLWGRHFTVRTDHKPLVWVDELKENSARVTLWKETLATPGARKTWLPIAYPD</sequence>
<dbReference type="FunFam" id="3.30.70.270:FF:000003">
    <property type="entry name" value="Transposon Ty3-G Gag-Pol polyprotein"/>
    <property type="match status" value="1"/>
</dbReference>
<dbReference type="InterPro" id="IPR043502">
    <property type="entry name" value="DNA/RNA_pol_sf"/>
</dbReference>
<dbReference type="Gene3D" id="3.30.70.270">
    <property type="match status" value="2"/>
</dbReference>
<evidence type="ECO:0000256" key="5">
    <source>
        <dbReference type="ARBA" id="ARBA00022801"/>
    </source>
</evidence>
<dbReference type="InterPro" id="IPR000477">
    <property type="entry name" value="RT_dom"/>
</dbReference>
<gene>
    <name evidence="8" type="ORF">AAG570_007472</name>
</gene>
<organism evidence="8 9">
    <name type="scientific">Ranatra chinensis</name>
    <dbReference type="NCBI Taxonomy" id="642074"/>
    <lineage>
        <taxon>Eukaryota</taxon>
        <taxon>Metazoa</taxon>
        <taxon>Ecdysozoa</taxon>
        <taxon>Arthropoda</taxon>
        <taxon>Hexapoda</taxon>
        <taxon>Insecta</taxon>
        <taxon>Pterygota</taxon>
        <taxon>Neoptera</taxon>
        <taxon>Paraneoptera</taxon>
        <taxon>Hemiptera</taxon>
        <taxon>Heteroptera</taxon>
        <taxon>Panheteroptera</taxon>
        <taxon>Nepomorpha</taxon>
        <taxon>Nepidae</taxon>
        <taxon>Ranatrinae</taxon>
        <taxon>Ranatra</taxon>
    </lineage>
</organism>
<dbReference type="InterPro" id="IPR043128">
    <property type="entry name" value="Rev_trsase/Diguanyl_cyclase"/>
</dbReference>
<dbReference type="PANTHER" id="PTHR37984:SF5">
    <property type="entry name" value="PROTEIN NYNRIN-LIKE"/>
    <property type="match status" value="1"/>
</dbReference>
<keyword evidence="6" id="KW-0695">RNA-directed DNA polymerase</keyword>
<protein>
    <recommendedName>
        <fullName evidence="7">Reverse transcriptase domain-containing protein</fullName>
    </recommendedName>
</protein>
<feature type="domain" description="Reverse transcriptase" evidence="7">
    <location>
        <begin position="1"/>
        <end position="67"/>
    </location>
</feature>